<protein>
    <submittedName>
        <fullName evidence="1">Uncharacterized protein</fullName>
    </submittedName>
</protein>
<evidence type="ECO:0000313" key="2">
    <source>
        <dbReference type="Proteomes" id="UP000799755"/>
    </source>
</evidence>
<reference evidence="1" key="1">
    <citation type="journal article" date="2020" name="Stud. Mycol.">
        <title>101 Dothideomycetes genomes: a test case for predicting lifestyles and emergence of pathogens.</title>
        <authorList>
            <person name="Haridas S."/>
            <person name="Albert R."/>
            <person name="Binder M."/>
            <person name="Bloem J."/>
            <person name="Labutti K."/>
            <person name="Salamov A."/>
            <person name="Andreopoulos B."/>
            <person name="Baker S."/>
            <person name="Barry K."/>
            <person name="Bills G."/>
            <person name="Bluhm B."/>
            <person name="Cannon C."/>
            <person name="Castanera R."/>
            <person name="Culley D."/>
            <person name="Daum C."/>
            <person name="Ezra D."/>
            <person name="Gonzalez J."/>
            <person name="Henrissat B."/>
            <person name="Kuo A."/>
            <person name="Liang C."/>
            <person name="Lipzen A."/>
            <person name="Lutzoni F."/>
            <person name="Magnuson J."/>
            <person name="Mondo S."/>
            <person name="Nolan M."/>
            <person name="Ohm R."/>
            <person name="Pangilinan J."/>
            <person name="Park H.-J."/>
            <person name="Ramirez L."/>
            <person name="Alfaro M."/>
            <person name="Sun H."/>
            <person name="Tritt A."/>
            <person name="Yoshinaga Y."/>
            <person name="Zwiers L.-H."/>
            <person name="Turgeon B."/>
            <person name="Goodwin S."/>
            <person name="Spatafora J."/>
            <person name="Crous P."/>
            <person name="Grigoriev I."/>
        </authorList>
    </citation>
    <scope>NUCLEOTIDE SEQUENCE</scope>
    <source>
        <strain evidence="1">ATCC 200398</strain>
    </source>
</reference>
<dbReference type="Proteomes" id="UP000799755">
    <property type="component" value="Unassembled WGS sequence"/>
</dbReference>
<evidence type="ECO:0000313" key="1">
    <source>
        <dbReference type="EMBL" id="KAF2471399.1"/>
    </source>
</evidence>
<organism evidence="1 2">
    <name type="scientific">Lindgomyces ingoldianus</name>
    <dbReference type="NCBI Taxonomy" id="673940"/>
    <lineage>
        <taxon>Eukaryota</taxon>
        <taxon>Fungi</taxon>
        <taxon>Dikarya</taxon>
        <taxon>Ascomycota</taxon>
        <taxon>Pezizomycotina</taxon>
        <taxon>Dothideomycetes</taxon>
        <taxon>Pleosporomycetidae</taxon>
        <taxon>Pleosporales</taxon>
        <taxon>Lindgomycetaceae</taxon>
        <taxon>Lindgomyces</taxon>
    </lineage>
</organism>
<dbReference type="EMBL" id="MU003505">
    <property type="protein sequence ID" value="KAF2471399.1"/>
    <property type="molecule type" value="Genomic_DNA"/>
</dbReference>
<accession>A0ACB6QWK0</accession>
<gene>
    <name evidence="1" type="ORF">BDR25DRAFT_342660</name>
</gene>
<comment type="caution">
    <text evidence="1">The sequence shown here is derived from an EMBL/GenBank/DDBJ whole genome shotgun (WGS) entry which is preliminary data.</text>
</comment>
<sequence length="600" mass="66767">MPTLAVVNFNIVCATLGGFITLFGLVSYLFKEKFYLSEALISLIAGLIFSPHATNLLRPDEYALGNPETLETITLYFTRLVLGVQLVLAGVQLPSKYLKTEWKSLALLLGPGMTVMWIFTSLLVFAFVPHISFLHALAVGACVTPTDPVLSNSIVKGKFADKNIPKELQKIIIAESGANDGLGYPFLFLPLYLILHIGYGGQGQDNSSLNAMGAWFGETWGYTIILSVVYGAAVGWIAKELLHWAEERKYVDRESFLVFAITLALFIVGTVGMIGSDDVLACFIAGNTFTWDDWFRLETMDDSFQPTIDMLLNVSIFIWFGAVCPWYEFAHNSVIPIYRLIFLGILVLLLRRPPIVFAMHKRIHQIEEKRQAVFVGFFGPIGVSAIFYLYISLDFLRKITLEGEIRPDAKYLMEVMNIVIWFLVICSIVIHGLSIPLGKLGFYLPRTISHAISSDRDEPEPFHIREHVSEAEHEAEQGLRRRPGTPKSNGIANPFPSRVYRIGRSIVRSNDSESANHTRAPSSQAPLSLSNAPTVGTVSASQRDPSPTPRRSQETIEMIASNELPQPTQSSQLAQPVQSTPRAIRFPDEPPQTSASENRE</sequence>
<keyword evidence="2" id="KW-1185">Reference proteome</keyword>
<name>A0ACB6QWK0_9PLEO</name>
<proteinExistence type="predicted"/>